<dbReference type="FunFam" id="3.90.550.20:FF:000002">
    <property type="entry name" value="Initiation-specific alpha-1,6-mannosyltransferase"/>
    <property type="match status" value="1"/>
</dbReference>
<dbReference type="InterPro" id="IPR039367">
    <property type="entry name" value="Och1-like"/>
</dbReference>
<evidence type="ECO:0000256" key="2">
    <source>
        <dbReference type="ARBA" id="ARBA00009003"/>
    </source>
</evidence>
<keyword evidence="3" id="KW-0328">Glycosyltransferase</keyword>
<dbReference type="InterPro" id="IPR029044">
    <property type="entry name" value="Nucleotide-diphossugar_trans"/>
</dbReference>
<dbReference type="Pfam" id="PF04488">
    <property type="entry name" value="Gly_transf_sug"/>
    <property type="match status" value="1"/>
</dbReference>
<dbReference type="Gene3D" id="3.90.550.20">
    <property type="match status" value="1"/>
</dbReference>
<comment type="caution">
    <text evidence="13">The sequence shown here is derived from an EMBL/GenBank/DDBJ whole genome shotgun (WGS) entry which is preliminary data.</text>
</comment>
<dbReference type="GO" id="GO:0006487">
    <property type="term" value="P:protein N-linked glycosylation"/>
    <property type="evidence" value="ECO:0007669"/>
    <property type="project" value="TreeGrafter"/>
</dbReference>
<proteinExistence type="inferred from homology"/>
<keyword evidence="7" id="KW-1133">Transmembrane helix</keyword>
<keyword evidence="14" id="KW-1185">Reference proteome</keyword>
<keyword evidence="8" id="KW-0333">Golgi apparatus</keyword>
<feature type="region of interest" description="Disordered" evidence="11">
    <location>
        <begin position="37"/>
        <end position="73"/>
    </location>
</feature>
<evidence type="ECO:0000313" key="13">
    <source>
        <dbReference type="EMBL" id="OXV06571.1"/>
    </source>
</evidence>
<feature type="chain" id="PRO_5012375850" evidence="12">
    <location>
        <begin position="24"/>
        <end position="440"/>
    </location>
</feature>
<accession>A0A232LQX9</accession>
<dbReference type="AlphaFoldDB" id="A0A232LQX9"/>
<evidence type="ECO:0000256" key="12">
    <source>
        <dbReference type="SAM" id="SignalP"/>
    </source>
</evidence>
<evidence type="ECO:0000256" key="4">
    <source>
        <dbReference type="ARBA" id="ARBA00022679"/>
    </source>
</evidence>
<dbReference type="SUPFAM" id="SSF53448">
    <property type="entry name" value="Nucleotide-diphospho-sugar transferases"/>
    <property type="match status" value="1"/>
</dbReference>
<dbReference type="PANTHER" id="PTHR31834">
    <property type="entry name" value="INITIATION-SPECIFIC ALPHA-1,6-MANNOSYLTRANSFERASE"/>
    <property type="match status" value="1"/>
</dbReference>
<evidence type="ECO:0000256" key="8">
    <source>
        <dbReference type="ARBA" id="ARBA00023034"/>
    </source>
</evidence>
<dbReference type="GO" id="GO:0000136">
    <property type="term" value="C:mannan polymerase complex"/>
    <property type="evidence" value="ECO:0007669"/>
    <property type="project" value="TreeGrafter"/>
</dbReference>
<gene>
    <name evidence="13" type="ORF">Egran_05668</name>
</gene>
<evidence type="ECO:0000256" key="7">
    <source>
        <dbReference type="ARBA" id="ARBA00022989"/>
    </source>
</evidence>
<dbReference type="PANTHER" id="PTHR31834:SF1">
    <property type="entry name" value="INITIATION-SPECIFIC ALPHA-1,6-MANNOSYLTRANSFERASE"/>
    <property type="match status" value="1"/>
</dbReference>
<keyword evidence="9" id="KW-0472">Membrane</keyword>
<evidence type="ECO:0000256" key="11">
    <source>
        <dbReference type="SAM" id="MobiDB-lite"/>
    </source>
</evidence>
<evidence type="ECO:0000256" key="9">
    <source>
        <dbReference type="ARBA" id="ARBA00023136"/>
    </source>
</evidence>
<keyword evidence="12" id="KW-0732">Signal</keyword>
<dbReference type="GO" id="GO:0000009">
    <property type="term" value="F:alpha-1,6-mannosyltransferase activity"/>
    <property type="evidence" value="ECO:0007669"/>
    <property type="project" value="InterPro"/>
</dbReference>
<keyword evidence="5" id="KW-0812">Transmembrane</keyword>
<evidence type="ECO:0000256" key="5">
    <source>
        <dbReference type="ARBA" id="ARBA00022692"/>
    </source>
</evidence>
<evidence type="ECO:0000256" key="1">
    <source>
        <dbReference type="ARBA" id="ARBA00004194"/>
    </source>
</evidence>
<sequence>MLSFRKSVVAAVFLIAIIFFLSSSPSSPPITAFPLEDSEGQQLKQQLEQRPGPRPELRPSSSARQGQWQQKPQEALNVSLRDRLRYQFPYDIEGKFPAYIWQTWKYSPGSTWFSSDLRPMEASWTEMHPDFVHEVVTDKTALHLVRYLYAAIPEVHEAYEALPMPILQADFFRYLVLLARGGIYSDIDTWALQPAVDWLPESIDQSTIGLVIGIEADPDRPDWQDWYSRRVQFCQWTIQSKPGHPVLRDIVVSITEEALRMKKAGILSKSKMDKTVVEFTGPAVWTDTVLKYFNDPKYFHFESGHKNISYEDFTGMNDRKKVGDVVVLPITSFSPGVQQMGAEEPDHPLAFVKHEFGGRHWIPRSPYLLTKTHSHIHTRDVETRKPGLLWLVAVAIVLARRPRLNIVLPFSSRSYVHLILALSEVHPSYDLMRLFVFIYL</sequence>
<protein>
    <submittedName>
        <fullName evidence="13">Uncharacterized protein</fullName>
    </submittedName>
</protein>
<comment type="similarity">
    <text evidence="2">Belongs to the glycosyltransferase 32 family.</text>
</comment>
<feature type="signal peptide" evidence="12">
    <location>
        <begin position="1"/>
        <end position="23"/>
    </location>
</feature>
<evidence type="ECO:0000256" key="6">
    <source>
        <dbReference type="ARBA" id="ARBA00022968"/>
    </source>
</evidence>
<evidence type="ECO:0000313" key="14">
    <source>
        <dbReference type="Proteomes" id="UP000243515"/>
    </source>
</evidence>
<comment type="subcellular location">
    <subcellularLocation>
        <location evidence="10">Endomembrane system</location>
        <topology evidence="10">Single-pass type II membrane protein</topology>
    </subcellularLocation>
    <subcellularLocation>
        <location evidence="1">Golgi apparatus membrane</location>
        <topology evidence="1">Single-pass membrane protein</topology>
    </subcellularLocation>
</comment>
<dbReference type="EMBL" id="NPHW01005618">
    <property type="protein sequence ID" value="OXV06571.1"/>
    <property type="molecule type" value="Genomic_DNA"/>
</dbReference>
<dbReference type="InterPro" id="IPR007577">
    <property type="entry name" value="GlycoTrfase_DXD_sugar-bd_CS"/>
</dbReference>
<dbReference type="OrthoDB" id="411251at2759"/>
<evidence type="ECO:0000256" key="3">
    <source>
        <dbReference type="ARBA" id="ARBA00022676"/>
    </source>
</evidence>
<evidence type="ECO:0000256" key="10">
    <source>
        <dbReference type="ARBA" id="ARBA00060399"/>
    </source>
</evidence>
<keyword evidence="6" id="KW-0735">Signal-anchor</keyword>
<keyword evidence="4" id="KW-0808">Transferase</keyword>
<feature type="compositionally biased region" description="Polar residues" evidence="11">
    <location>
        <begin position="59"/>
        <end position="72"/>
    </location>
</feature>
<organism evidence="13 14">
    <name type="scientific">Elaphomyces granulatus</name>
    <dbReference type="NCBI Taxonomy" id="519963"/>
    <lineage>
        <taxon>Eukaryota</taxon>
        <taxon>Fungi</taxon>
        <taxon>Dikarya</taxon>
        <taxon>Ascomycota</taxon>
        <taxon>Pezizomycotina</taxon>
        <taxon>Eurotiomycetes</taxon>
        <taxon>Eurotiomycetidae</taxon>
        <taxon>Eurotiales</taxon>
        <taxon>Elaphomycetaceae</taxon>
        <taxon>Elaphomyces</taxon>
    </lineage>
</organism>
<reference evidence="13 14" key="1">
    <citation type="journal article" date="2015" name="Environ. Microbiol.">
        <title>Metagenome sequence of Elaphomyces granulatus from sporocarp tissue reveals Ascomycota ectomycorrhizal fingerprints of genome expansion and a Proteobacteria-rich microbiome.</title>
        <authorList>
            <person name="Quandt C.A."/>
            <person name="Kohler A."/>
            <person name="Hesse C.N."/>
            <person name="Sharpton T.J."/>
            <person name="Martin F."/>
            <person name="Spatafora J.W."/>
        </authorList>
    </citation>
    <scope>NUCLEOTIDE SEQUENCE [LARGE SCALE GENOMIC DNA]</scope>
    <source>
        <strain evidence="13 14">OSC145934</strain>
    </source>
</reference>
<name>A0A232LQX9_9EURO</name>
<dbReference type="Proteomes" id="UP000243515">
    <property type="component" value="Unassembled WGS sequence"/>
</dbReference>